<evidence type="ECO:0000259" key="5">
    <source>
        <dbReference type="PROSITE" id="PS50888"/>
    </source>
</evidence>
<dbReference type="EMBL" id="AK365663">
    <property type="protein sequence ID" value="BAJ96866.1"/>
    <property type="molecule type" value="mRNA"/>
</dbReference>
<feature type="compositionally biased region" description="Polar residues" evidence="4">
    <location>
        <begin position="29"/>
        <end position="38"/>
    </location>
</feature>
<feature type="region of interest" description="Disordered" evidence="4">
    <location>
        <begin position="1"/>
        <end position="63"/>
    </location>
</feature>
<name>F2DP45_HORVV</name>
<dbReference type="InterPro" id="IPR011598">
    <property type="entry name" value="bHLH_dom"/>
</dbReference>
<evidence type="ECO:0000256" key="1">
    <source>
        <dbReference type="ARBA" id="ARBA00005510"/>
    </source>
</evidence>
<evidence type="ECO:0000256" key="2">
    <source>
        <dbReference type="ARBA" id="ARBA00023015"/>
    </source>
</evidence>
<feature type="compositionally biased region" description="Polar residues" evidence="4">
    <location>
        <begin position="277"/>
        <end position="316"/>
    </location>
</feature>
<accession>F2DP45</accession>
<evidence type="ECO:0000256" key="4">
    <source>
        <dbReference type="SAM" id="MobiDB-lite"/>
    </source>
</evidence>
<evidence type="ECO:0000256" key="3">
    <source>
        <dbReference type="ARBA" id="ARBA00023163"/>
    </source>
</evidence>
<keyword evidence="2" id="KW-0805">Transcription regulation</keyword>
<dbReference type="SUPFAM" id="SSF47459">
    <property type="entry name" value="HLH, helix-loop-helix DNA-binding domain"/>
    <property type="match status" value="1"/>
</dbReference>
<protein>
    <submittedName>
        <fullName evidence="6">Predicted protein</fullName>
    </submittedName>
</protein>
<feature type="domain" description="BHLH" evidence="5">
    <location>
        <begin position="53"/>
        <end position="105"/>
    </location>
</feature>
<dbReference type="Pfam" id="PF00010">
    <property type="entry name" value="HLH"/>
    <property type="match status" value="1"/>
</dbReference>
<sequence>MTTLSPFSGSPASGLDVGFPTPPVVEANPASQSTTNATKPAAKKPRKRVNTAEKRHQHNAIERQRRETLNGKFIVLARLLPSLANHRRPSKSAIVNGSIAHLTYQRDQRLLAAKLLRQIASEHDALLNEVNEWRKTSGYAPKESSCAWTAGIDEVCSVEKEVFGTFNNVDGDDNEDDDQDDMPSLTMPHSVTPQVFTQSTGLITPRPSTDVASAQALLNGMLIPESRNVTATASNVGLDWSSDFAWTMNNGSRPMDTANVHAHSNVFAFPGFVNESVDTSSTDSPATSQHGTVLTPPTYTDILNNHTPSPRSSNGMSAIEETKPVIPQGQQSWTPAQMLFAHQQLQLQRQQQAQQGSAFPPSFNFNNVHTPLQTPTPESDLFTQQLMASMFPPQQTTSALQLQAQLEQWRKSMAGNVRRATVPHQTSVHDLREAVRLGMGMQWQESQSTAVEGF</sequence>
<feature type="compositionally biased region" description="Polar residues" evidence="4">
    <location>
        <begin position="1"/>
        <end position="11"/>
    </location>
</feature>
<comment type="similarity">
    <text evidence="1">Belongs to the bHLH protein family.</text>
</comment>
<feature type="compositionally biased region" description="Basic and acidic residues" evidence="4">
    <location>
        <begin position="50"/>
        <end position="63"/>
    </location>
</feature>
<proteinExistence type="evidence at transcript level"/>
<dbReference type="Gene3D" id="4.10.280.10">
    <property type="entry name" value="Helix-loop-helix DNA-binding domain"/>
    <property type="match status" value="1"/>
</dbReference>
<organism evidence="6">
    <name type="scientific">Hordeum vulgare subsp. vulgare</name>
    <name type="common">Domesticated barley</name>
    <dbReference type="NCBI Taxonomy" id="112509"/>
    <lineage>
        <taxon>Eukaryota</taxon>
        <taxon>Viridiplantae</taxon>
        <taxon>Streptophyta</taxon>
        <taxon>Embryophyta</taxon>
        <taxon>Tracheophyta</taxon>
        <taxon>Spermatophyta</taxon>
        <taxon>Magnoliopsida</taxon>
        <taxon>Liliopsida</taxon>
        <taxon>Poales</taxon>
        <taxon>Poaceae</taxon>
        <taxon>BOP clade</taxon>
        <taxon>Pooideae</taxon>
        <taxon>Triticodae</taxon>
        <taxon>Triticeae</taxon>
        <taxon>Hordeinae</taxon>
        <taxon>Hordeum</taxon>
    </lineage>
</organism>
<dbReference type="GO" id="GO:0046983">
    <property type="term" value="F:protein dimerization activity"/>
    <property type="evidence" value="ECO:0007669"/>
    <property type="project" value="InterPro"/>
</dbReference>
<evidence type="ECO:0000313" key="6">
    <source>
        <dbReference type="EMBL" id="BAJ96866.1"/>
    </source>
</evidence>
<dbReference type="AlphaFoldDB" id="F2DP45"/>
<dbReference type="SMART" id="SM00353">
    <property type="entry name" value="HLH"/>
    <property type="match status" value="1"/>
</dbReference>
<keyword evidence="3" id="KW-0804">Transcription</keyword>
<reference evidence="6" key="1">
    <citation type="journal article" date="2011" name="Plant Physiol.">
        <title>Comprehensive sequence analysis of 24,783 barley full-length cDNAs derived from 12 clone libraries.</title>
        <authorList>
            <person name="Matsumoto T."/>
            <person name="Tanaka T."/>
            <person name="Sakai H."/>
            <person name="Amano N."/>
            <person name="Kanamori H."/>
            <person name="Kurita K."/>
            <person name="Kikuta A."/>
            <person name="Kamiya K."/>
            <person name="Yamamoto M."/>
            <person name="Ikawa H."/>
            <person name="Fujii N."/>
            <person name="Hori K."/>
            <person name="Itoh T."/>
            <person name="Sato K."/>
        </authorList>
    </citation>
    <scope>NUCLEOTIDE SEQUENCE</scope>
    <source>
        <tissue evidence="6">Shoot and root</tissue>
    </source>
</reference>
<dbReference type="CDD" id="cd00083">
    <property type="entry name" value="bHLH_SF"/>
    <property type="match status" value="1"/>
</dbReference>
<dbReference type="PROSITE" id="PS50888">
    <property type="entry name" value="BHLH"/>
    <property type="match status" value="1"/>
</dbReference>
<dbReference type="InterPro" id="IPR036638">
    <property type="entry name" value="HLH_DNA-bd_sf"/>
</dbReference>
<feature type="region of interest" description="Disordered" evidence="4">
    <location>
        <begin position="277"/>
        <end position="317"/>
    </location>
</feature>